<dbReference type="InterPro" id="IPR003565">
    <property type="entry name" value="Tetra_PHTase"/>
</dbReference>
<evidence type="ECO:0000256" key="1">
    <source>
        <dbReference type="ARBA" id="ARBA00005582"/>
    </source>
</evidence>
<dbReference type="CDD" id="cd03428">
    <property type="entry name" value="NUDIX_Ap4A_Nudt2"/>
    <property type="match status" value="1"/>
</dbReference>
<dbReference type="PROSITE" id="PS51462">
    <property type="entry name" value="NUDIX"/>
    <property type="match status" value="1"/>
</dbReference>
<dbReference type="GO" id="GO:0006754">
    <property type="term" value="P:ATP biosynthetic process"/>
    <property type="evidence" value="ECO:0007669"/>
    <property type="project" value="TreeGrafter"/>
</dbReference>
<sequence length="150" mass="17075">MATDSKKVIRSAGIVIYRVVDGSFEYLMLQAADIKQHWTPPKGRVDPGEDEWTAAVRETKEEAGLTPAVFKVDETFQHTIFYNCNGDPNQPKTVKWWLAELVDSSAQVVISHEHDSFKWLPLEEAVTIVAYDELKPLLRSADQFLQSKRL</sequence>
<evidence type="ECO:0000256" key="3">
    <source>
        <dbReference type="ARBA" id="ARBA00022741"/>
    </source>
</evidence>
<dbReference type="PRINTS" id="PR01405">
    <property type="entry name" value="TETRPHPHTASE"/>
</dbReference>
<dbReference type="AlphaFoldDB" id="A0A914UJS7"/>
<dbReference type="GO" id="GO:0004081">
    <property type="term" value="F:bis(5'-nucleosyl)-tetraphosphatase (asymmetrical) activity"/>
    <property type="evidence" value="ECO:0007669"/>
    <property type="project" value="TreeGrafter"/>
</dbReference>
<keyword evidence="7" id="KW-1185">Reference proteome</keyword>
<feature type="domain" description="Nudix hydrolase" evidence="6">
    <location>
        <begin position="7"/>
        <end position="142"/>
    </location>
</feature>
<accession>A0A914UJS7</accession>
<keyword evidence="4" id="KW-0378">Hydrolase</keyword>
<protein>
    <recommendedName>
        <fullName evidence="2">Bis(5'-nucleosyl)-tetraphosphatase [asymmetrical]</fullName>
    </recommendedName>
    <alternativeName>
        <fullName evidence="5">Diadenosine 5',5'''-P1,P4-tetraphosphate asymmetrical hydrolase</fullName>
    </alternativeName>
</protein>
<dbReference type="PROSITE" id="PS00893">
    <property type="entry name" value="NUDIX_BOX"/>
    <property type="match status" value="1"/>
</dbReference>
<dbReference type="InterPro" id="IPR015797">
    <property type="entry name" value="NUDIX_hydrolase-like_dom_sf"/>
</dbReference>
<dbReference type="GO" id="GO:0000166">
    <property type="term" value="F:nucleotide binding"/>
    <property type="evidence" value="ECO:0007669"/>
    <property type="project" value="UniProtKB-KW"/>
</dbReference>
<comment type="similarity">
    <text evidence="1">Belongs to the Nudix hydrolase family.</text>
</comment>
<evidence type="ECO:0000259" key="6">
    <source>
        <dbReference type="PROSITE" id="PS51462"/>
    </source>
</evidence>
<dbReference type="InterPro" id="IPR020084">
    <property type="entry name" value="NUDIX_hydrolase_CS"/>
</dbReference>
<dbReference type="GO" id="GO:0006167">
    <property type="term" value="P:AMP biosynthetic process"/>
    <property type="evidence" value="ECO:0007669"/>
    <property type="project" value="TreeGrafter"/>
</dbReference>
<name>A0A914UJS7_9BILA</name>
<evidence type="ECO:0000313" key="7">
    <source>
        <dbReference type="Proteomes" id="UP000887566"/>
    </source>
</evidence>
<dbReference type="InterPro" id="IPR000086">
    <property type="entry name" value="NUDIX_hydrolase_dom"/>
</dbReference>
<evidence type="ECO:0000313" key="8">
    <source>
        <dbReference type="WBParaSite" id="PSAMB.scaffold10434size4087.g33298.t1"/>
    </source>
</evidence>
<organism evidence="7 8">
    <name type="scientific">Plectus sambesii</name>
    <dbReference type="NCBI Taxonomy" id="2011161"/>
    <lineage>
        <taxon>Eukaryota</taxon>
        <taxon>Metazoa</taxon>
        <taxon>Ecdysozoa</taxon>
        <taxon>Nematoda</taxon>
        <taxon>Chromadorea</taxon>
        <taxon>Plectida</taxon>
        <taxon>Plectina</taxon>
        <taxon>Plectoidea</taxon>
        <taxon>Plectidae</taxon>
        <taxon>Plectus</taxon>
    </lineage>
</organism>
<dbReference type="SUPFAM" id="SSF55811">
    <property type="entry name" value="Nudix"/>
    <property type="match status" value="1"/>
</dbReference>
<keyword evidence="3" id="KW-0547">Nucleotide-binding</keyword>
<evidence type="ECO:0000256" key="5">
    <source>
        <dbReference type="ARBA" id="ARBA00032644"/>
    </source>
</evidence>
<proteinExistence type="inferred from homology"/>
<dbReference type="PANTHER" id="PTHR21340">
    <property type="entry name" value="DIADENOSINE 5,5-P1,P4-TETRAPHOSPHATE PYROPHOSPHOHYDROLASE MUTT"/>
    <property type="match status" value="1"/>
</dbReference>
<dbReference type="Gene3D" id="3.90.79.10">
    <property type="entry name" value="Nucleoside Triphosphate Pyrophosphohydrolase"/>
    <property type="match status" value="1"/>
</dbReference>
<evidence type="ECO:0000256" key="4">
    <source>
        <dbReference type="ARBA" id="ARBA00022801"/>
    </source>
</evidence>
<dbReference type="WBParaSite" id="PSAMB.scaffold10434size4087.g33298.t1">
    <property type="protein sequence ID" value="PSAMB.scaffold10434size4087.g33298.t1"/>
    <property type="gene ID" value="PSAMB.scaffold10434size4087.g33298"/>
</dbReference>
<dbReference type="Proteomes" id="UP000887566">
    <property type="component" value="Unplaced"/>
</dbReference>
<dbReference type="Pfam" id="PF00293">
    <property type="entry name" value="NUDIX"/>
    <property type="match status" value="1"/>
</dbReference>
<dbReference type="InterPro" id="IPR051325">
    <property type="entry name" value="Nudix_hydrolase_domain"/>
</dbReference>
<reference evidence="8" key="1">
    <citation type="submission" date="2022-11" db="UniProtKB">
        <authorList>
            <consortium name="WormBaseParasite"/>
        </authorList>
    </citation>
    <scope>IDENTIFICATION</scope>
</reference>
<evidence type="ECO:0000256" key="2">
    <source>
        <dbReference type="ARBA" id="ARBA00018911"/>
    </source>
</evidence>
<dbReference type="PANTHER" id="PTHR21340:SF0">
    <property type="entry name" value="BIS(5'-NUCLEOSYL)-TETRAPHOSPHATASE [ASYMMETRICAL]"/>
    <property type="match status" value="1"/>
</dbReference>